<dbReference type="Pfam" id="PF00440">
    <property type="entry name" value="TetR_N"/>
    <property type="match status" value="1"/>
</dbReference>
<dbReference type="GO" id="GO:0003677">
    <property type="term" value="F:DNA binding"/>
    <property type="evidence" value="ECO:0007669"/>
    <property type="project" value="UniProtKB-UniRule"/>
</dbReference>
<dbReference type="GeneID" id="93223093"/>
<reference evidence="7 9" key="1">
    <citation type="submission" date="2019-04" db="EMBL/GenBank/DDBJ databases">
        <title>Step-wise assembly of the neonatal virome modulated by breast feeding.</title>
        <authorList>
            <person name="Liang G."/>
            <person name="Bushman F."/>
        </authorList>
    </citation>
    <scope>NUCLEOTIDE SEQUENCE [LARGE SCALE GENOMIC DNA]</scope>
    <source>
        <strain evidence="7 9">E3404</strain>
    </source>
</reference>
<dbReference type="RefSeq" id="WP_003128144.1">
    <property type="nucleotide sequence ID" value="NZ_BSYC01000001.1"/>
</dbReference>
<dbReference type="EMBL" id="CP050485">
    <property type="protein sequence ID" value="QOG28641.1"/>
    <property type="molecule type" value="Genomic_DNA"/>
</dbReference>
<evidence type="ECO:0000313" key="5">
    <source>
        <dbReference type="EMBL" id="MDL4934512.1"/>
    </source>
</evidence>
<evidence type="ECO:0000256" key="2">
    <source>
        <dbReference type="PROSITE-ProRule" id="PRU00335"/>
    </source>
</evidence>
<evidence type="ECO:0000313" key="8">
    <source>
        <dbReference type="EMBL" id="QOG28641.1"/>
    </source>
</evidence>
<reference evidence="8 10" key="2">
    <citation type="submission" date="2020-03" db="EMBL/GenBank/DDBJ databases">
        <title>Characterization of ganglioside-mimicking enterococci.</title>
        <authorList>
            <person name="Patry R.T."/>
            <person name="Nothaft H."/>
            <person name="Bridger R."/>
            <person name="Shajahan A."/>
            <person name="Huynh S."/>
            <person name="Sanchez S."/>
            <person name="Azadi P."/>
            <person name="Cooper K."/>
            <person name="Miller W.G."/>
            <person name="Parker C.T."/>
            <person name="Wells L."/>
            <person name="Szymanski C.M."/>
        </authorList>
    </citation>
    <scope>NUCLEOTIDE SEQUENCE [LARGE SCALE GENOMIC DNA]</scope>
    <source>
        <strain evidence="8 10">EGM181</strain>
    </source>
</reference>
<reference evidence="6" key="4">
    <citation type="submission" date="2023-03" db="EMBL/GenBank/DDBJ databases">
        <authorList>
            <person name="Shen W."/>
            <person name="Cai J."/>
        </authorList>
    </citation>
    <scope>NUCLEOTIDE SEQUENCE</scope>
    <source>
        <strain evidence="6">K69-2</strain>
    </source>
</reference>
<name>A0A2A4DEZ2_ENTGA</name>
<dbReference type="EMBL" id="JARPZN010000003">
    <property type="protein sequence ID" value="MDT2689880.1"/>
    <property type="molecule type" value="Genomic_DNA"/>
</dbReference>
<evidence type="ECO:0000256" key="1">
    <source>
        <dbReference type="ARBA" id="ARBA00023125"/>
    </source>
</evidence>
<evidence type="ECO:0000313" key="11">
    <source>
        <dbReference type="Proteomes" id="UP000571857"/>
    </source>
</evidence>
<feature type="domain" description="HTH tetR-type" evidence="3">
    <location>
        <begin position="11"/>
        <end position="71"/>
    </location>
</feature>
<feature type="DNA-binding region" description="H-T-H motif" evidence="2">
    <location>
        <begin position="34"/>
        <end position="53"/>
    </location>
</feature>
<organism evidence="7 9">
    <name type="scientific">Enterococcus gallinarum</name>
    <dbReference type="NCBI Taxonomy" id="1353"/>
    <lineage>
        <taxon>Bacteria</taxon>
        <taxon>Bacillati</taxon>
        <taxon>Bacillota</taxon>
        <taxon>Bacilli</taxon>
        <taxon>Lactobacillales</taxon>
        <taxon>Enterococcaceae</taxon>
        <taxon>Enterococcus</taxon>
    </lineage>
</organism>
<reference evidence="4 11" key="3">
    <citation type="submission" date="2020-06" db="EMBL/GenBank/DDBJ databases">
        <title>Crossreactivity between MHC class I-restricted antigens from cancer cells and an enterococcal bacteriophage.</title>
        <authorList>
            <person name="Fluckiger A."/>
            <person name="Daillere R."/>
            <person name="Sassi M."/>
            <person name="Cattoir V."/>
            <person name="Kroemer G."/>
            <person name="Zitvogel L."/>
        </authorList>
    </citation>
    <scope>NUCLEOTIDE SEQUENCE [LARGE SCALE GENOMIC DNA]</scope>
    <source>
        <strain evidence="4 11">EG4</strain>
    </source>
</reference>
<accession>A0A2A4DEZ2</accession>
<keyword evidence="1 2" id="KW-0238">DNA-binding</keyword>
<evidence type="ECO:0000313" key="9">
    <source>
        <dbReference type="Proteomes" id="UP000439965"/>
    </source>
</evidence>
<dbReference type="Proteomes" id="UP000571857">
    <property type="component" value="Unassembled WGS sequence"/>
</dbReference>
<dbReference type="InterPro" id="IPR009057">
    <property type="entry name" value="Homeodomain-like_sf"/>
</dbReference>
<dbReference type="EMBL" id="JASUBT010000001">
    <property type="protein sequence ID" value="MDL4934512.1"/>
    <property type="molecule type" value="Genomic_DNA"/>
</dbReference>
<evidence type="ECO:0000313" key="4">
    <source>
        <dbReference type="EMBL" id="MBA0972672.1"/>
    </source>
</evidence>
<reference evidence="5 12" key="5">
    <citation type="submission" date="2023-06" db="EMBL/GenBank/DDBJ databases">
        <title>Acute promotion of culturable opportunistic pathogens and persistent increase of antibiotic resistance following antibiotic exposure in mouse gut microbiota.</title>
        <authorList>
            <person name="Li L."/>
            <person name="Wang B."/>
            <person name="Sun Y."/>
            <person name="Wang M."/>
            <person name="Xu H."/>
        </authorList>
    </citation>
    <scope>NUCLEOTIDE SEQUENCE [LARGE SCALE GENOMIC DNA]</scope>
    <source>
        <strain evidence="5 12">CRI2_2</strain>
    </source>
</reference>
<dbReference type="EMBL" id="JABXJK010000039">
    <property type="protein sequence ID" value="MBA0972672.1"/>
    <property type="molecule type" value="Genomic_DNA"/>
</dbReference>
<dbReference type="Proteomes" id="UP001183682">
    <property type="component" value="Unassembled WGS sequence"/>
</dbReference>
<evidence type="ECO:0000313" key="12">
    <source>
        <dbReference type="Proteomes" id="UP001241571"/>
    </source>
</evidence>
<proteinExistence type="predicted"/>
<dbReference type="EMBL" id="WVTI01000003">
    <property type="protein sequence ID" value="MXS25432.1"/>
    <property type="molecule type" value="Genomic_DNA"/>
</dbReference>
<dbReference type="Proteomes" id="UP000439965">
    <property type="component" value="Unassembled WGS sequence"/>
</dbReference>
<evidence type="ECO:0000313" key="6">
    <source>
        <dbReference type="EMBL" id="MDT2689880.1"/>
    </source>
</evidence>
<sequence length="229" mass="27406">MPTDTFFHLPLDKQKRILSAAKKEFSRVPLKDASIANIIKDAEIPRGSFYQYFENKEDLYYYYFHTLKKNSQRDLIRSIQHEKGDLFAGFEWYFSRMIEEVLEGKNAKFYRNLFMSMDYRSLRKVMPDIHKKPLYGSHKEHQEARQKWEEEFFAEIDKDLLRVKDDHELKMLVQLLMHTVFSTIAEAYRELAENHAYDPSLATTDFNNKISWLRDGAQKERGEKNDKVD</sequence>
<evidence type="ECO:0000313" key="10">
    <source>
        <dbReference type="Proteomes" id="UP000516696"/>
    </source>
</evidence>
<dbReference type="InterPro" id="IPR001647">
    <property type="entry name" value="HTH_TetR"/>
</dbReference>
<dbReference type="AlphaFoldDB" id="A0A2A4DEZ2"/>
<evidence type="ECO:0000313" key="7">
    <source>
        <dbReference type="EMBL" id="MXS25432.1"/>
    </source>
</evidence>
<protein>
    <submittedName>
        <fullName evidence="7">TetR family transcriptional regulator</fullName>
    </submittedName>
    <submittedName>
        <fullName evidence="8">TetR/AcrR family transcriptional regulator</fullName>
    </submittedName>
</protein>
<evidence type="ECO:0000259" key="3">
    <source>
        <dbReference type="PROSITE" id="PS50977"/>
    </source>
</evidence>
<dbReference type="SUPFAM" id="SSF46689">
    <property type="entry name" value="Homeodomain-like"/>
    <property type="match status" value="1"/>
</dbReference>
<dbReference type="Proteomes" id="UP000516696">
    <property type="component" value="Chromosome"/>
</dbReference>
<dbReference type="Proteomes" id="UP001241571">
    <property type="component" value="Unassembled WGS sequence"/>
</dbReference>
<gene>
    <name evidence="8" type="ORF">EGM181_15895</name>
    <name evidence="7" type="ORF">GTI89_05000</name>
    <name evidence="4" type="ORF">HWH42_08740</name>
    <name evidence="6" type="ORF">P7E30_06650</name>
    <name evidence="5" type="ORF">QRX88_02125</name>
</gene>
<dbReference type="Pfam" id="PF17924">
    <property type="entry name" value="TetR_C_19"/>
    <property type="match status" value="1"/>
</dbReference>
<dbReference type="PROSITE" id="PS50977">
    <property type="entry name" value="HTH_TETR_2"/>
    <property type="match status" value="1"/>
</dbReference>
<dbReference type="Gene3D" id="1.10.357.10">
    <property type="entry name" value="Tetracycline Repressor, domain 2"/>
    <property type="match status" value="1"/>
</dbReference>